<proteinExistence type="predicted"/>
<dbReference type="PANTHER" id="PTHR38457">
    <property type="entry name" value="REGULATOR ABRB-RELATED"/>
    <property type="match status" value="1"/>
</dbReference>
<dbReference type="Proteomes" id="UP001500212">
    <property type="component" value="Unassembled WGS sequence"/>
</dbReference>
<feature type="transmembrane region" description="Helical" evidence="1">
    <location>
        <begin position="238"/>
        <end position="256"/>
    </location>
</feature>
<keyword evidence="1" id="KW-0472">Membrane</keyword>
<comment type="caution">
    <text evidence="2">The sequence shown here is derived from an EMBL/GenBank/DDBJ whole genome shotgun (WGS) entry which is preliminary data.</text>
</comment>
<name>A0ABP8TD28_9ACTN</name>
<dbReference type="RefSeq" id="WP_345350939.1">
    <property type="nucleotide sequence ID" value="NZ_BAABHJ010000005.1"/>
</dbReference>
<feature type="transmembrane region" description="Helical" evidence="1">
    <location>
        <begin position="292"/>
        <end position="314"/>
    </location>
</feature>
<gene>
    <name evidence="2" type="ORF">GCM10023195_16790</name>
</gene>
<keyword evidence="3" id="KW-1185">Reference proteome</keyword>
<dbReference type="NCBIfam" id="TIGR03082">
    <property type="entry name" value="Gneg_AbrB_dup"/>
    <property type="match status" value="2"/>
</dbReference>
<protein>
    <submittedName>
        <fullName evidence="2">AbrB family transcriptional regulator</fullName>
    </submittedName>
</protein>
<dbReference type="InterPro" id="IPR017516">
    <property type="entry name" value="AbrB_dup"/>
</dbReference>
<feature type="transmembrane region" description="Helical" evidence="1">
    <location>
        <begin position="205"/>
        <end position="226"/>
    </location>
</feature>
<reference evidence="3" key="1">
    <citation type="journal article" date="2019" name="Int. J. Syst. Evol. Microbiol.">
        <title>The Global Catalogue of Microorganisms (GCM) 10K type strain sequencing project: providing services to taxonomists for standard genome sequencing and annotation.</title>
        <authorList>
            <consortium name="The Broad Institute Genomics Platform"/>
            <consortium name="The Broad Institute Genome Sequencing Center for Infectious Disease"/>
            <person name="Wu L."/>
            <person name="Ma J."/>
        </authorList>
    </citation>
    <scope>NUCLEOTIDE SEQUENCE [LARGE SCALE GENOMIC DNA]</scope>
    <source>
        <strain evidence="3">JCM 17938</strain>
    </source>
</reference>
<feature type="transmembrane region" description="Helical" evidence="1">
    <location>
        <begin position="48"/>
        <end position="67"/>
    </location>
</feature>
<evidence type="ECO:0000313" key="3">
    <source>
        <dbReference type="Proteomes" id="UP001500212"/>
    </source>
</evidence>
<feature type="transmembrane region" description="Helical" evidence="1">
    <location>
        <begin position="262"/>
        <end position="280"/>
    </location>
</feature>
<feature type="transmembrane region" description="Helical" evidence="1">
    <location>
        <begin position="104"/>
        <end position="122"/>
    </location>
</feature>
<feature type="transmembrane region" description="Helical" evidence="1">
    <location>
        <begin position="21"/>
        <end position="42"/>
    </location>
</feature>
<keyword evidence="1" id="KW-0812">Transmembrane</keyword>
<dbReference type="Pfam" id="PF05145">
    <property type="entry name" value="AbrB"/>
    <property type="match status" value="1"/>
</dbReference>
<evidence type="ECO:0000313" key="2">
    <source>
        <dbReference type="EMBL" id="GAA4604891.1"/>
    </source>
</evidence>
<organism evidence="2 3">
    <name type="scientific">Actinoallomurus liliacearum</name>
    <dbReference type="NCBI Taxonomy" id="1080073"/>
    <lineage>
        <taxon>Bacteria</taxon>
        <taxon>Bacillati</taxon>
        <taxon>Actinomycetota</taxon>
        <taxon>Actinomycetes</taxon>
        <taxon>Streptosporangiales</taxon>
        <taxon>Thermomonosporaceae</taxon>
        <taxon>Actinoallomurus</taxon>
    </lineage>
</organism>
<dbReference type="PIRSF" id="PIRSF038991">
    <property type="entry name" value="Protein_AbrB"/>
    <property type="match status" value="1"/>
</dbReference>
<keyword evidence="1" id="KW-1133">Transmembrane helix</keyword>
<dbReference type="EMBL" id="BAABHJ010000005">
    <property type="protein sequence ID" value="GAA4604891.1"/>
    <property type="molecule type" value="Genomic_DNA"/>
</dbReference>
<sequence length="397" mass="39824">MGRVRARVTGGRAGAPAGHGPAWGWCAVVGAAFLAGAAAHAAGVPAPYLLAGLLVGVALALSGLVTSALPRPAYRASQALAGVLMGGYIHPAALRAAAPSMLPLIVVTVATVLLSVGVARLLERSRLLDRPTATLATVPGGAAAMLAASDELGADTRLVALAQYSRVGIVAATAPLVVPLLGPTAPAVSGAGEPHSPLSPQMLRLVGGADQPAGLLVLCAVAVLGVQVGRRLRLPAPVVLGPMLVTVVATFSGAAHGFRPTGLLQTLVFACIGLEIGLRFTRPSLRHARRALPWIVAGTIAVSVASALLAWLLAAVTRLSFADAYLATTPGGINAVLATSVATNADVGLISSVQSLRLFAVVSLAPVLVRLTFVRSGRRSGSATAEAAEPRSLAGRS</sequence>
<feature type="transmembrane region" description="Helical" evidence="1">
    <location>
        <begin position="356"/>
        <end position="373"/>
    </location>
</feature>
<dbReference type="InterPro" id="IPR007820">
    <property type="entry name" value="AbrB_fam"/>
</dbReference>
<accession>A0ABP8TD28</accession>
<feature type="transmembrane region" description="Helical" evidence="1">
    <location>
        <begin position="79"/>
        <end position="98"/>
    </location>
</feature>
<feature type="transmembrane region" description="Helical" evidence="1">
    <location>
        <begin position="167"/>
        <end position="185"/>
    </location>
</feature>
<dbReference type="PANTHER" id="PTHR38457:SF1">
    <property type="entry name" value="REGULATOR ABRB-RELATED"/>
    <property type="match status" value="1"/>
</dbReference>
<evidence type="ECO:0000256" key="1">
    <source>
        <dbReference type="SAM" id="Phobius"/>
    </source>
</evidence>